<dbReference type="InterPro" id="IPR001564">
    <property type="entry name" value="Nucleoside_diP_kinase"/>
</dbReference>
<dbReference type="HAMAP" id="MF_00451">
    <property type="entry name" value="NDP_kinase"/>
    <property type="match status" value="1"/>
</dbReference>
<evidence type="ECO:0000313" key="18">
    <source>
        <dbReference type="Proteomes" id="UP000323844"/>
    </source>
</evidence>
<keyword evidence="5 13" id="KW-0597">Phosphoprotein</keyword>
<protein>
    <recommendedName>
        <fullName evidence="4 13">Nucleoside diphosphate kinase</fullName>
        <shortName evidence="13">NDK</shortName>
        <shortName evidence="13">NDP kinase</shortName>
        <ecNumber evidence="3 13">2.7.4.6</ecNumber>
    </recommendedName>
    <alternativeName>
        <fullName evidence="13">Nucleoside-2-P kinase</fullName>
    </alternativeName>
</protein>
<comment type="subunit">
    <text evidence="13">Homotetramer.</text>
</comment>
<dbReference type="FunFam" id="3.30.70.141:FF:000003">
    <property type="entry name" value="Nucleoside diphosphate kinase"/>
    <property type="match status" value="1"/>
</dbReference>
<dbReference type="OrthoDB" id="9801161at2"/>
<evidence type="ECO:0000256" key="5">
    <source>
        <dbReference type="ARBA" id="ARBA00022553"/>
    </source>
</evidence>
<evidence type="ECO:0000256" key="10">
    <source>
        <dbReference type="ARBA" id="ARBA00022840"/>
    </source>
</evidence>
<organism evidence="17 18">
    <name type="scientific">Candidatus Sneabacter namystus</name>
    <dbReference type="NCBI Taxonomy" id="2601646"/>
    <lineage>
        <taxon>Bacteria</taxon>
        <taxon>Pseudomonadati</taxon>
        <taxon>Pseudomonadota</taxon>
        <taxon>Alphaproteobacteria</taxon>
        <taxon>Rickettsiales</taxon>
        <taxon>Rickettsiaceae</taxon>
        <taxon>Rickettsieae</taxon>
        <taxon>Candidatus Sneabacter</taxon>
    </lineage>
</organism>
<evidence type="ECO:0000256" key="4">
    <source>
        <dbReference type="ARBA" id="ARBA00017632"/>
    </source>
</evidence>
<evidence type="ECO:0000256" key="2">
    <source>
        <dbReference type="ARBA" id="ARBA00008142"/>
    </source>
</evidence>
<dbReference type="PRINTS" id="PR01243">
    <property type="entry name" value="NUCDPKINASE"/>
</dbReference>
<feature type="domain" description="Nucleoside diphosphate kinase-like" evidence="16">
    <location>
        <begin position="3"/>
        <end position="139"/>
    </location>
</feature>
<dbReference type="GO" id="GO:0005524">
    <property type="term" value="F:ATP binding"/>
    <property type="evidence" value="ECO:0007669"/>
    <property type="project" value="UniProtKB-UniRule"/>
</dbReference>
<dbReference type="GO" id="GO:0005737">
    <property type="term" value="C:cytoplasm"/>
    <property type="evidence" value="ECO:0007669"/>
    <property type="project" value="UniProtKB-SubCell"/>
</dbReference>
<gene>
    <name evidence="13" type="primary">ndk</name>
    <name evidence="17" type="ORF">FZC37_00600</name>
</gene>
<evidence type="ECO:0000256" key="3">
    <source>
        <dbReference type="ARBA" id="ARBA00012966"/>
    </source>
</evidence>
<evidence type="ECO:0000256" key="15">
    <source>
        <dbReference type="RuleBase" id="RU004011"/>
    </source>
</evidence>
<dbReference type="GO" id="GO:0006241">
    <property type="term" value="P:CTP biosynthetic process"/>
    <property type="evidence" value="ECO:0007669"/>
    <property type="project" value="UniProtKB-UniRule"/>
</dbReference>
<evidence type="ECO:0000256" key="14">
    <source>
        <dbReference type="PROSITE-ProRule" id="PRU00706"/>
    </source>
</evidence>
<comment type="catalytic activity">
    <reaction evidence="13">
        <text>a ribonucleoside 5'-diphosphate + ATP = a ribonucleoside 5'-triphosphate + ADP</text>
        <dbReference type="Rhea" id="RHEA:18113"/>
        <dbReference type="ChEBI" id="CHEBI:30616"/>
        <dbReference type="ChEBI" id="CHEBI:57930"/>
        <dbReference type="ChEBI" id="CHEBI:61557"/>
        <dbReference type="ChEBI" id="CHEBI:456216"/>
        <dbReference type="EC" id="2.7.4.6"/>
    </reaction>
</comment>
<dbReference type="GO" id="GO:0006228">
    <property type="term" value="P:UTP biosynthetic process"/>
    <property type="evidence" value="ECO:0007669"/>
    <property type="project" value="UniProtKB-UniRule"/>
</dbReference>
<keyword evidence="6 13" id="KW-0808">Transferase</keyword>
<feature type="active site" description="Pros-phosphohistidine intermediate" evidence="13 14">
    <location>
        <position position="117"/>
    </location>
</feature>
<dbReference type="Pfam" id="PF00334">
    <property type="entry name" value="NDK"/>
    <property type="match status" value="1"/>
</dbReference>
<keyword evidence="11 13" id="KW-0460">Magnesium</keyword>
<dbReference type="EC" id="2.7.4.6" evidence="3 13"/>
<comment type="function">
    <text evidence="13">Major role in the synthesis of nucleoside triphosphates other than ATP. The ATP gamma phosphate is transferred to the NDP beta phosphate via a ping-pong mechanism, using a phosphorylated active-site intermediate.</text>
</comment>
<comment type="similarity">
    <text evidence="2 13 14 15">Belongs to the NDK family.</text>
</comment>
<dbReference type="EMBL" id="CP043312">
    <property type="protein sequence ID" value="QEK39441.1"/>
    <property type="molecule type" value="Genomic_DNA"/>
</dbReference>
<evidence type="ECO:0000256" key="12">
    <source>
        <dbReference type="ARBA" id="ARBA00023080"/>
    </source>
</evidence>
<evidence type="ECO:0000256" key="9">
    <source>
        <dbReference type="ARBA" id="ARBA00022777"/>
    </source>
</evidence>
<dbReference type="NCBIfam" id="NF001908">
    <property type="entry name" value="PRK00668.1"/>
    <property type="match status" value="1"/>
</dbReference>
<dbReference type="GO" id="GO:0046872">
    <property type="term" value="F:metal ion binding"/>
    <property type="evidence" value="ECO:0007669"/>
    <property type="project" value="UniProtKB-KW"/>
</dbReference>
<evidence type="ECO:0000256" key="6">
    <source>
        <dbReference type="ARBA" id="ARBA00022679"/>
    </source>
</evidence>
<comment type="subcellular location">
    <subcellularLocation>
        <location evidence="13">Cytoplasm</location>
    </subcellularLocation>
</comment>
<dbReference type="Proteomes" id="UP000323844">
    <property type="component" value="Chromosome"/>
</dbReference>
<evidence type="ECO:0000256" key="8">
    <source>
        <dbReference type="ARBA" id="ARBA00022741"/>
    </source>
</evidence>
<dbReference type="InterPro" id="IPR036850">
    <property type="entry name" value="NDK-like_dom_sf"/>
</dbReference>
<feature type="binding site" evidence="13 14">
    <location>
        <position position="87"/>
    </location>
    <ligand>
        <name>ATP</name>
        <dbReference type="ChEBI" id="CHEBI:30616"/>
    </ligand>
</feature>
<dbReference type="AlphaFoldDB" id="A0A5C0UIK3"/>
<keyword evidence="9 13" id="KW-0418">Kinase</keyword>
<feature type="binding site" evidence="13 14">
    <location>
        <position position="59"/>
    </location>
    <ligand>
        <name>ATP</name>
        <dbReference type="ChEBI" id="CHEBI:30616"/>
    </ligand>
</feature>
<dbReference type="GO" id="GO:0004550">
    <property type="term" value="F:nucleoside diphosphate kinase activity"/>
    <property type="evidence" value="ECO:0007669"/>
    <property type="project" value="UniProtKB-UniRule"/>
</dbReference>
<dbReference type="KEGG" id="snay:FZC37_00600"/>
<dbReference type="SUPFAM" id="SSF54919">
    <property type="entry name" value="Nucleoside diphosphate kinase, NDK"/>
    <property type="match status" value="1"/>
</dbReference>
<keyword evidence="8 13" id="KW-0547">Nucleotide-binding</keyword>
<feature type="binding site" evidence="13 14">
    <location>
        <position position="11"/>
    </location>
    <ligand>
        <name>ATP</name>
        <dbReference type="ChEBI" id="CHEBI:30616"/>
    </ligand>
</feature>
<evidence type="ECO:0000313" key="17">
    <source>
        <dbReference type="EMBL" id="QEK39441.1"/>
    </source>
</evidence>
<dbReference type="SMART" id="SM00562">
    <property type="entry name" value="NDK"/>
    <property type="match status" value="1"/>
</dbReference>
<dbReference type="PANTHER" id="PTHR11349">
    <property type="entry name" value="NUCLEOSIDE DIPHOSPHATE KINASE"/>
    <property type="match status" value="1"/>
</dbReference>
<evidence type="ECO:0000256" key="13">
    <source>
        <dbReference type="HAMAP-Rule" id="MF_00451"/>
    </source>
</evidence>
<sequence length="139" mass="15637">MQMEQTFSIIKPDGVKRNLIGKILSYFEDNGLKIVAIKICHVSEEQIRKLYIEHTEKAFFPEVLEFMKSAPVCMQILEGENSVLKNRSIMGDTDPKAAPKGTIRGDLASSIEANLVHGAATLADAQREISIFFPEWKNR</sequence>
<evidence type="ECO:0000256" key="7">
    <source>
        <dbReference type="ARBA" id="ARBA00022723"/>
    </source>
</evidence>
<dbReference type="Gene3D" id="3.30.70.141">
    <property type="entry name" value="Nucleoside diphosphate kinase-like domain"/>
    <property type="match status" value="1"/>
</dbReference>
<dbReference type="CDD" id="cd04413">
    <property type="entry name" value="NDPk_I"/>
    <property type="match status" value="1"/>
</dbReference>
<keyword evidence="12 13" id="KW-0546">Nucleotide metabolism</keyword>
<proteinExistence type="inferred from homology"/>
<name>A0A5C0UIK3_9RICK</name>
<accession>A0A5C0UIK3</accession>
<keyword evidence="13" id="KW-0963">Cytoplasm</keyword>
<feature type="binding site" evidence="13 14">
    <location>
        <position position="104"/>
    </location>
    <ligand>
        <name>ATP</name>
        <dbReference type="ChEBI" id="CHEBI:30616"/>
    </ligand>
</feature>
<evidence type="ECO:0000256" key="11">
    <source>
        <dbReference type="ARBA" id="ARBA00022842"/>
    </source>
</evidence>
<keyword evidence="10 13" id="KW-0067">ATP-binding</keyword>
<reference evidence="17 18" key="1">
    <citation type="submission" date="2019-08" db="EMBL/GenBank/DDBJ databases">
        <title>Highly reduced genomes of protist endosymbionts show evolutionary convergence.</title>
        <authorList>
            <person name="George E."/>
            <person name="Husnik F."/>
            <person name="Tashyreva D."/>
            <person name="Prokopchuk G."/>
            <person name="Horak A."/>
            <person name="Kwong W.K."/>
            <person name="Lukes J."/>
            <person name="Keeling P.J."/>
        </authorList>
    </citation>
    <scope>NUCLEOTIDE SEQUENCE [LARGE SCALE GENOMIC DNA]</scope>
    <source>
        <strain evidence="17">1621</strain>
    </source>
</reference>
<feature type="binding site" evidence="13 14">
    <location>
        <position position="114"/>
    </location>
    <ligand>
        <name>ATP</name>
        <dbReference type="ChEBI" id="CHEBI:30616"/>
    </ligand>
</feature>
<dbReference type="PROSITE" id="PS51374">
    <property type="entry name" value="NDPK_LIKE"/>
    <property type="match status" value="1"/>
</dbReference>
<evidence type="ECO:0000259" key="16">
    <source>
        <dbReference type="SMART" id="SM00562"/>
    </source>
</evidence>
<feature type="binding site" evidence="13 14">
    <location>
        <position position="93"/>
    </location>
    <ligand>
        <name>ATP</name>
        <dbReference type="ChEBI" id="CHEBI:30616"/>
    </ligand>
</feature>
<dbReference type="InterPro" id="IPR034907">
    <property type="entry name" value="NDK-like_dom"/>
</dbReference>
<keyword evidence="18" id="KW-1185">Reference proteome</keyword>
<comment type="cofactor">
    <cofactor evidence="1 13">
        <name>Mg(2+)</name>
        <dbReference type="ChEBI" id="CHEBI:18420"/>
    </cofactor>
</comment>
<comment type="catalytic activity">
    <reaction evidence="13">
        <text>a 2'-deoxyribonucleoside 5'-diphosphate + ATP = a 2'-deoxyribonucleoside 5'-triphosphate + ADP</text>
        <dbReference type="Rhea" id="RHEA:44640"/>
        <dbReference type="ChEBI" id="CHEBI:30616"/>
        <dbReference type="ChEBI" id="CHEBI:61560"/>
        <dbReference type="ChEBI" id="CHEBI:73316"/>
        <dbReference type="ChEBI" id="CHEBI:456216"/>
        <dbReference type="EC" id="2.7.4.6"/>
    </reaction>
</comment>
<keyword evidence="7 13" id="KW-0479">Metal-binding</keyword>
<evidence type="ECO:0000256" key="1">
    <source>
        <dbReference type="ARBA" id="ARBA00001946"/>
    </source>
</evidence>
<dbReference type="GO" id="GO:0006183">
    <property type="term" value="P:GTP biosynthetic process"/>
    <property type="evidence" value="ECO:0007669"/>
    <property type="project" value="UniProtKB-UniRule"/>
</dbReference>